<dbReference type="InterPro" id="IPR002059">
    <property type="entry name" value="CSP_DNA-bd"/>
</dbReference>
<accession>A0A8R1DWI2</accession>
<feature type="compositionally biased region" description="Basic residues" evidence="1">
    <location>
        <begin position="234"/>
        <end position="245"/>
    </location>
</feature>
<dbReference type="FunFam" id="2.40.50.140:FF:000274">
    <property type="entry name" value="Mitochondrial RNA binding protein"/>
    <property type="match status" value="1"/>
</dbReference>
<dbReference type="CDD" id="cd04458">
    <property type="entry name" value="CSP_CDS"/>
    <property type="match status" value="1"/>
</dbReference>
<feature type="compositionally biased region" description="Basic residues" evidence="1">
    <location>
        <begin position="279"/>
        <end position="291"/>
    </location>
</feature>
<dbReference type="InterPro" id="IPR011129">
    <property type="entry name" value="CSD"/>
</dbReference>
<evidence type="ECO:0000313" key="3">
    <source>
        <dbReference type="EnsemblMetazoa" id="CJA14237.1"/>
    </source>
</evidence>
<dbReference type="GO" id="GO:1990904">
    <property type="term" value="C:ribonucleoprotein complex"/>
    <property type="evidence" value="ECO:0007669"/>
    <property type="project" value="EnsemblMetazoa"/>
</dbReference>
<dbReference type="InterPro" id="IPR012340">
    <property type="entry name" value="NA-bd_OB-fold"/>
</dbReference>
<dbReference type="GO" id="GO:0003676">
    <property type="term" value="F:nucleic acid binding"/>
    <property type="evidence" value="ECO:0007669"/>
    <property type="project" value="InterPro"/>
</dbReference>
<reference evidence="4" key="1">
    <citation type="submission" date="2010-08" db="EMBL/GenBank/DDBJ databases">
        <authorList>
            <consortium name="Caenorhabditis japonica Sequencing Consortium"/>
            <person name="Wilson R.K."/>
        </authorList>
    </citation>
    <scope>NUCLEOTIDE SEQUENCE [LARGE SCALE GENOMIC DNA]</scope>
    <source>
        <strain evidence="4">DF5081</strain>
    </source>
</reference>
<evidence type="ECO:0000256" key="1">
    <source>
        <dbReference type="SAM" id="MobiDB-lite"/>
    </source>
</evidence>
<dbReference type="AlphaFoldDB" id="A0A8R1DWI2"/>
<feature type="compositionally biased region" description="Low complexity" evidence="1">
    <location>
        <begin position="297"/>
        <end position="310"/>
    </location>
</feature>
<evidence type="ECO:0000259" key="2">
    <source>
        <dbReference type="PROSITE" id="PS51857"/>
    </source>
</evidence>
<dbReference type="InterPro" id="IPR050181">
    <property type="entry name" value="Cold_shock_domain"/>
</dbReference>
<sequence>MSTEQANGKTSQEKKDQVGEVTEKLANLAVDNTNEANEKRPAGNAAPHRSGPRGFRGGRGRGRGGRMGGRFAPRPPYEEQVKKIEEDLAAKKIVEKGVEGYVKWFSVRGRYGFVAREKPADEKEDFFVHQTAILKSSTNKFYLRTLDEDEKVVFDIVEGRKGLEAVNITGPDGENVRGSRFARQLFQRWLPGRGRAGRGRGGLARGESRKPRENQETNDSEKPVEDSGDGETRGKRRVRRARGKLQPKEENGSPAEGNKQREKGDGDAANAPEGEEKKERRRNNNKNRKNKKQESGEAAAPAEQAAPAQA</sequence>
<feature type="region of interest" description="Disordered" evidence="1">
    <location>
        <begin position="192"/>
        <end position="310"/>
    </location>
</feature>
<feature type="compositionally biased region" description="Basic and acidic residues" evidence="1">
    <location>
        <begin position="206"/>
        <end position="233"/>
    </location>
</feature>
<dbReference type="SMART" id="SM00357">
    <property type="entry name" value="CSP"/>
    <property type="match status" value="1"/>
</dbReference>
<feature type="compositionally biased region" description="Polar residues" evidence="1">
    <location>
        <begin position="1"/>
        <end position="10"/>
    </location>
</feature>
<dbReference type="OMA" id="AVDNTNE"/>
<organism evidence="3 4">
    <name type="scientific">Caenorhabditis japonica</name>
    <dbReference type="NCBI Taxonomy" id="281687"/>
    <lineage>
        <taxon>Eukaryota</taxon>
        <taxon>Metazoa</taxon>
        <taxon>Ecdysozoa</taxon>
        <taxon>Nematoda</taxon>
        <taxon>Chromadorea</taxon>
        <taxon>Rhabditida</taxon>
        <taxon>Rhabditina</taxon>
        <taxon>Rhabditomorpha</taxon>
        <taxon>Rhabditoidea</taxon>
        <taxon>Rhabditidae</taxon>
        <taxon>Peloderinae</taxon>
        <taxon>Caenorhabditis</taxon>
    </lineage>
</organism>
<dbReference type="PROSITE" id="PS51857">
    <property type="entry name" value="CSD_2"/>
    <property type="match status" value="1"/>
</dbReference>
<dbReference type="EnsemblMetazoa" id="CJA14237.1">
    <property type="protein sequence ID" value="CJA14237.1"/>
    <property type="gene ID" value="WBGene00133441"/>
</dbReference>
<dbReference type="SUPFAM" id="SSF50249">
    <property type="entry name" value="Nucleic acid-binding proteins"/>
    <property type="match status" value="1"/>
</dbReference>
<feature type="region of interest" description="Disordered" evidence="1">
    <location>
        <begin position="1"/>
        <end position="78"/>
    </location>
</feature>
<name>A0A8R1DWI2_CAEJA</name>
<dbReference type="Pfam" id="PF00313">
    <property type="entry name" value="CSD"/>
    <property type="match status" value="1"/>
</dbReference>
<dbReference type="PANTHER" id="PTHR11544">
    <property type="entry name" value="COLD SHOCK DOMAIN CONTAINING PROTEINS"/>
    <property type="match status" value="1"/>
</dbReference>
<proteinExistence type="predicted"/>
<dbReference type="GO" id="GO:0043021">
    <property type="term" value="F:ribonucleoprotein complex binding"/>
    <property type="evidence" value="ECO:0007669"/>
    <property type="project" value="EnsemblMetazoa"/>
</dbReference>
<dbReference type="Gene3D" id="2.40.50.140">
    <property type="entry name" value="Nucleic acid-binding proteins"/>
    <property type="match status" value="1"/>
</dbReference>
<protein>
    <submittedName>
        <fullName evidence="3">CSD domain-containing protein</fullName>
    </submittedName>
</protein>
<reference evidence="3" key="2">
    <citation type="submission" date="2022-06" db="UniProtKB">
        <authorList>
            <consortium name="EnsemblMetazoa"/>
        </authorList>
    </citation>
    <scope>IDENTIFICATION</scope>
    <source>
        <strain evidence="3">DF5081</strain>
    </source>
</reference>
<feature type="domain" description="CSD" evidence="2">
    <location>
        <begin position="97"/>
        <end position="170"/>
    </location>
</feature>
<dbReference type="Proteomes" id="UP000005237">
    <property type="component" value="Unassembled WGS sequence"/>
</dbReference>
<evidence type="ECO:0000313" key="4">
    <source>
        <dbReference type="Proteomes" id="UP000005237"/>
    </source>
</evidence>
<feature type="compositionally biased region" description="Basic and acidic residues" evidence="1">
    <location>
        <begin position="11"/>
        <end position="23"/>
    </location>
</feature>
<keyword evidence="4" id="KW-1185">Reference proteome</keyword>